<dbReference type="RefSeq" id="WP_344217346.1">
    <property type="nucleotide sequence ID" value="NZ_BAAAOS010000032.1"/>
</dbReference>
<keyword evidence="3" id="KW-1185">Reference proteome</keyword>
<dbReference type="InterPro" id="IPR051677">
    <property type="entry name" value="AfsR-DnrI-RedD_regulator"/>
</dbReference>
<feature type="domain" description="Bacterial transcriptional activator" evidence="1">
    <location>
        <begin position="93"/>
        <end position="224"/>
    </location>
</feature>
<dbReference type="Gene3D" id="1.10.10.10">
    <property type="entry name" value="Winged helix-like DNA-binding domain superfamily/Winged helix DNA-binding domain"/>
    <property type="match status" value="1"/>
</dbReference>
<dbReference type="SUPFAM" id="SSF48452">
    <property type="entry name" value="TPR-like"/>
    <property type="match status" value="3"/>
</dbReference>
<dbReference type="EMBL" id="BAAAOS010000032">
    <property type="protein sequence ID" value="GAA1588073.1"/>
    <property type="molecule type" value="Genomic_DNA"/>
</dbReference>
<evidence type="ECO:0000313" key="3">
    <source>
        <dbReference type="Proteomes" id="UP001500393"/>
    </source>
</evidence>
<dbReference type="Pfam" id="PF03704">
    <property type="entry name" value="BTAD"/>
    <property type="match status" value="1"/>
</dbReference>
<organism evidence="2 3">
    <name type="scientific">Kribbella sancticallisti</name>
    <dbReference type="NCBI Taxonomy" id="460087"/>
    <lineage>
        <taxon>Bacteria</taxon>
        <taxon>Bacillati</taxon>
        <taxon>Actinomycetota</taxon>
        <taxon>Actinomycetes</taxon>
        <taxon>Propionibacteriales</taxon>
        <taxon>Kribbellaceae</taxon>
        <taxon>Kribbella</taxon>
    </lineage>
</organism>
<dbReference type="InterPro" id="IPR011990">
    <property type="entry name" value="TPR-like_helical_dom_sf"/>
</dbReference>
<dbReference type="Pfam" id="PF13424">
    <property type="entry name" value="TPR_12"/>
    <property type="match status" value="1"/>
</dbReference>
<comment type="caution">
    <text evidence="2">The sequence shown here is derived from an EMBL/GenBank/DDBJ whole genome shotgun (WGS) entry which is preliminary data.</text>
</comment>
<sequence>MRTIRLLGPPAIEHGGSPVRPPRGRKTWALLAFLVLTDRPPSRKRLADLLFADAEDPLGALRWTLAELRRALGPEDQVTGDPVTLSLGGGTAVDVLAVTGDLVDPAPLLTLGGELLEGVELESCPEFESWLLVERHRLSAAVEARLREAAVSLVATGRATEAVPYASKAVALNPLEQGNHELLVRSLAISGNRMGALRQVAVCEDLLRRELGIEASAALREASAVGPGSLSGPPLSGRAAAASQLEAGRAAIVAGAVDAGIQCLRRAVAEADHCKDPVLRARALAALGGALVHAVRGRDEEGAIVLHEAILVAEQAGDRSSSVSAHRELAFVEVQAGRRHTAAGWLAKAQAVAETDQEHAAILGVRGMNSSDQADYPAAFEQLGESIELAERCGDHRQQAWSLSLLGRAHLLRAELSQAATIVRESLDLVRQERWIAFLPWPQTLQAELDLYAGDLEAATDGFEQAWVLGCQLNDPYWEGMAGRGLGILSAGRGDYDGATEWLSQAAARASREPDRYQWVHAHVLDTAVTSALDRDDDERARPLVAQLDALAARCDMRELMVRAKLHQARLGDPQAAAAARLLGAEIDNPALTSLLS</sequence>
<dbReference type="InterPro" id="IPR005158">
    <property type="entry name" value="BTAD"/>
</dbReference>
<name>A0ABP4PQ35_9ACTN</name>
<evidence type="ECO:0000313" key="2">
    <source>
        <dbReference type="EMBL" id="GAA1588073.1"/>
    </source>
</evidence>
<accession>A0ABP4PQ35</accession>
<evidence type="ECO:0000259" key="1">
    <source>
        <dbReference type="SMART" id="SM01043"/>
    </source>
</evidence>
<protein>
    <recommendedName>
        <fullName evidence="1">Bacterial transcriptional activator domain-containing protein</fullName>
    </recommendedName>
</protein>
<reference evidence="3" key="1">
    <citation type="journal article" date="2019" name="Int. J. Syst. Evol. Microbiol.">
        <title>The Global Catalogue of Microorganisms (GCM) 10K type strain sequencing project: providing services to taxonomists for standard genome sequencing and annotation.</title>
        <authorList>
            <consortium name="The Broad Institute Genomics Platform"/>
            <consortium name="The Broad Institute Genome Sequencing Center for Infectious Disease"/>
            <person name="Wu L."/>
            <person name="Ma J."/>
        </authorList>
    </citation>
    <scope>NUCLEOTIDE SEQUENCE [LARGE SCALE GENOMIC DNA]</scope>
    <source>
        <strain evidence="3">JCM 14969</strain>
    </source>
</reference>
<proteinExistence type="predicted"/>
<gene>
    <name evidence="2" type="ORF">GCM10009789_47010</name>
</gene>
<dbReference type="PANTHER" id="PTHR35807">
    <property type="entry name" value="TRANSCRIPTIONAL REGULATOR REDD-RELATED"/>
    <property type="match status" value="1"/>
</dbReference>
<dbReference type="Gene3D" id="1.25.40.10">
    <property type="entry name" value="Tetratricopeptide repeat domain"/>
    <property type="match status" value="2"/>
</dbReference>
<dbReference type="SMART" id="SM01043">
    <property type="entry name" value="BTAD"/>
    <property type="match status" value="1"/>
</dbReference>
<dbReference type="InterPro" id="IPR036388">
    <property type="entry name" value="WH-like_DNA-bd_sf"/>
</dbReference>
<dbReference type="Proteomes" id="UP001500393">
    <property type="component" value="Unassembled WGS sequence"/>
</dbReference>